<evidence type="ECO:0000256" key="1">
    <source>
        <dbReference type="PROSITE-ProRule" id="PRU00169"/>
    </source>
</evidence>
<dbReference type="EMBL" id="BAABHB010000013">
    <property type="protein sequence ID" value="GAA4415927.1"/>
    <property type="molecule type" value="Genomic_DNA"/>
</dbReference>
<dbReference type="Pfam" id="PF00072">
    <property type="entry name" value="Response_reg"/>
    <property type="match status" value="1"/>
</dbReference>
<name>A0ABP8KT67_9BACT</name>
<dbReference type="PANTHER" id="PTHR45526">
    <property type="entry name" value="TRANSCRIPTIONAL REGULATORY PROTEIN DPIA"/>
    <property type="match status" value="1"/>
</dbReference>
<dbReference type="GO" id="GO:0003677">
    <property type="term" value="F:DNA binding"/>
    <property type="evidence" value="ECO:0007669"/>
    <property type="project" value="UniProtKB-KW"/>
</dbReference>
<organism evidence="4 5">
    <name type="scientific">Nibrella viscosa</name>
    <dbReference type="NCBI Taxonomy" id="1084524"/>
    <lineage>
        <taxon>Bacteria</taxon>
        <taxon>Pseudomonadati</taxon>
        <taxon>Bacteroidota</taxon>
        <taxon>Cytophagia</taxon>
        <taxon>Cytophagales</taxon>
        <taxon>Spirosomataceae</taxon>
        <taxon>Nibrella</taxon>
    </lineage>
</organism>
<feature type="domain" description="Response regulatory" evidence="2">
    <location>
        <begin position="5"/>
        <end position="116"/>
    </location>
</feature>
<dbReference type="InterPro" id="IPR011006">
    <property type="entry name" value="CheY-like_superfamily"/>
</dbReference>
<sequence>MSKLTCIIIEDEPLAVKVLVDYIAQVPFLELQGTFKDAILATDYLRNHAVDLMFLDIHLPKLKGMAFLKTLTHPPGVIITTAYHQYAVEGFDLNVTDYLLKPFEFERFLIAVNKVRKAEQESPKTATSQGAKDYLFLTVQKKKVKVLFSDILYIESQREYIKVVTTKATYLPKLSTHEIEALLPVNGFRRIHRSFIVSISRIDSYTADYVEVNGVSIPVGRGYRHVIENL</sequence>
<dbReference type="InterPro" id="IPR001789">
    <property type="entry name" value="Sig_transdc_resp-reg_receiver"/>
</dbReference>
<evidence type="ECO:0000259" key="3">
    <source>
        <dbReference type="PROSITE" id="PS50930"/>
    </source>
</evidence>
<reference evidence="5" key="1">
    <citation type="journal article" date="2019" name="Int. J. Syst. Evol. Microbiol.">
        <title>The Global Catalogue of Microorganisms (GCM) 10K type strain sequencing project: providing services to taxonomists for standard genome sequencing and annotation.</title>
        <authorList>
            <consortium name="The Broad Institute Genomics Platform"/>
            <consortium name="The Broad Institute Genome Sequencing Center for Infectious Disease"/>
            <person name="Wu L."/>
            <person name="Ma J."/>
        </authorList>
    </citation>
    <scope>NUCLEOTIDE SEQUENCE [LARGE SCALE GENOMIC DNA]</scope>
    <source>
        <strain evidence="5">JCM 17925</strain>
    </source>
</reference>
<keyword evidence="1" id="KW-0597">Phosphoprotein</keyword>
<dbReference type="Pfam" id="PF04397">
    <property type="entry name" value="LytTR"/>
    <property type="match status" value="1"/>
</dbReference>
<dbReference type="PROSITE" id="PS50110">
    <property type="entry name" value="RESPONSE_REGULATORY"/>
    <property type="match status" value="1"/>
</dbReference>
<dbReference type="PROSITE" id="PS50930">
    <property type="entry name" value="HTH_LYTTR"/>
    <property type="match status" value="1"/>
</dbReference>
<dbReference type="SUPFAM" id="SSF52172">
    <property type="entry name" value="CheY-like"/>
    <property type="match status" value="1"/>
</dbReference>
<dbReference type="SMART" id="SM00850">
    <property type="entry name" value="LytTR"/>
    <property type="match status" value="1"/>
</dbReference>
<evidence type="ECO:0000313" key="4">
    <source>
        <dbReference type="EMBL" id="GAA4415927.1"/>
    </source>
</evidence>
<gene>
    <name evidence="4" type="ORF">GCM10023187_46880</name>
</gene>
<comment type="caution">
    <text evidence="4">The sequence shown here is derived from an EMBL/GenBank/DDBJ whole genome shotgun (WGS) entry which is preliminary data.</text>
</comment>
<dbReference type="PANTHER" id="PTHR45526:SF1">
    <property type="entry name" value="TRANSCRIPTIONAL REGULATORY PROTEIN DCUR-RELATED"/>
    <property type="match status" value="1"/>
</dbReference>
<dbReference type="Gene3D" id="2.40.50.1020">
    <property type="entry name" value="LytTr DNA-binding domain"/>
    <property type="match status" value="1"/>
</dbReference>
<feature type="domain" description="HTH LytTR-type" evidence="3">
    <location>
        <begin position="135"/>
        <end position="230"/>
    </location>
</feature>
<keyword evidence="4" id="KW-0238">DNA-binding</keyword>
<dbReference type="InterPro" id="IPR051271">
    <property type="entry name" value="2C-system_Tx_regulators"/>
</dbReference>
<accession>A0ABP8KT67</accession>
<keyword evidence="5" id="KW-1185">Reference proteome</keyword>
<dbReference type="InterPro" id="IPR007492">
    <property type="entry name" value="LytTR_DNA-bd_dom"/>
</dbReference>
<feature type="modified residue" description="4-aspartylphosphate" evidence="1">
    <location>
        <position position="56"/>
    </location>
</feature>
<dbReference type="Proteomes" id="UP001500936">
    <property type="component" value="Unassembled WGS sequence"/>
</dbReference>
<evidence type="ECO:0000313" key="5">
    <source>
        <dbReference type="Proteomes" id="UP001500936"/>
    </source>
</evidence>
<dbReference type="Gene3D" id="3.40.50.2300">
    <property type="match status" value="1"/>
</dbReference>
<protein>
    <submittedName>
        <fullName evidence="4">LytTR family DNA-binding domain-containing protein</fullName>
    </submittedName>
</protein>
<dbReference type="SMART" id="SM00448">
    <property type="entry name" value="REC"/>
    <property type="match status" value="1"/>
</dbReference>
<proteinExistence type="predicted"/>
<evidence type="ECO:0000259" key="2">
    <source>
        <dbReference type="PROSITE" id="PS50110"/>
    </source>
</evidence>
<dbReference type="RefSeq" id="WP_345270486.1">
    <property type="nucleotide sequence ID" value="NZ_BAABHB010000013.1"/>
</dbReference>